<keyword evidence="7" id="KW-1185">Reference proteome</keyword>
<dbReference type="GeneID" id="92815281"/>
<evidence type="ECO:0008006" key="8">
    <source>
        <dbReference type="Google" id="ProtNLM"/>
    </source>
</evidence>
<reference evidence="6 7" key="1">
    <citation type="submission" date="2011-08" db="EMBL/GenBank/DDBJ databases">
        <title>The Genome Sequence of Alistipes indistinctus YIT 12060.</title>
        <authorList>
            <consortium name="The Broad Institute Genome Sequencing Platform"/>
            <person name="Earl A."/>
            <person name="Ward D."/>
            <person name="Feldgarden M."/>
            <person name="Gevers D."/>
            <person name="Morotomi M."/>
            <person name="Young S.K."/>
            <person name="Zeng Q."/>
            <person name="Gargeya S."/>
            <person name="Fitzgerald M."/>
            <person name="Haas B."/>
            <person name="Abouelleil A."/>
            <person name="Alvarado L."/>
            <person name="Arachchi H.M."/>
            <person name="Berlin A."/>
            <person name="Brown A."/>
            <person name="Chapman S.B."/>
            <person name="Chen Z."/>
            <person name="Dunbar C."/>
            <person name="Freedman E."/>
            <person name="Gearin G."/>
            <person name="Gellesch M."/>
            <person name="Goldberg J."/>
            <person name="Griggs A."/>
            <person name="Gujja S."/>
            <person name="Heiman D."/>
            <person name="Howarth C."/>
            <person name="Larson L."/>
            <person name="Lui A."/>
            <person name="MacDonald P.J.P."/>
            <person name="Montmayeur A."/>
            <person name="Murphy C."/>
            <person name="Neiman D."/>
            <person name="Pearson M."/>
            <person name="Priest M."/>
            <person name="Roberts A."/>
            <person name="Saif S."/>
            <person name="Shea T."/>
            <person name="Shenoy N."/>
            <person name="Sisk P."/>
            <person name="Stolte C."/>
            <person name="Sykes S."/>
            <person name="Wortman J."/>
            <person name="Nusbaum C."/>
            <person name="Birren B."/>
        </authorList>
    </citation>
    <scope>NUCLEOTIDE SEQUENCE [LARGE SCALE GENOMIC DNA]</scope>
    <source>
        <strain evidence="6 7">YIT 12060</strain>
    </source>
</reference>
<dbReference type="Proteomes" id="UP000006008">
    <property type="component" value="Unassembled WGS sequence"/>
</dbReference>
<accession>G5HAM3</accession>
<sequence>MKPKALTVLLLGALCAGSASAQTGAKPKLVVNIVISQMRADYMDRFQDNFSADGFRRFMDQGAYFTDAHYNYMQTNTAAGLATLSTGTNPDGHGIVAEDWIDFTTNNPVNLIADPSVTGLDCDAGVGCYSPLNLTAATLGDRLKESDAKSKVVSIAATPVSAIVSGGHTADVFWMDAGRGHWISSTYYFKQLPTWVTAYNKQNLFAPFMERSWEPSKTLEGYKNSEHSVIDFTPAKTGFFSKPFFRKVGSIFKKDDDKFDAAALLYTPFGNSLTTQFAREAIVGEELGKDDHTDLLTIVYDTPRLIGEHFGPRSIELEDMYYKLDTELGILTDYLLAQFKPGEVVVVLTSDHGTSDTYKEDSRVPMGRFNAEQFKMIMNGFLSAQFEPGNWVIDYHDRQLYLNRSIIYSYGFNLAEVQTRAATFALQFRGVNGALSSTSMQNGYFGGGFGEKIQNSFYPKRSGDIVINLMPGWIEEDTAKVSLSGSLYDYDTHVPLMFFGANIPAQRIGRNVTMTGVTPTLARIMQITVPNASTGSVLPEVVPQQ</sequence>
<evidence type="ECO:0000313" key="7">
    <source>
        <dbReference type="Proteomes" id="UP000006008"/>
    </source>
</evidence>
<evidence type="ECO:0000256" key="4">
    <source>
        <dbReference type="PIRSR" id="PIRSR031924-50"/>
    </source>
</evidence>
<dbReference type="InterPro" id="IPR026263">
    <property type="entry name" value="Alkaline_phosphatase_prok"/>
</dbReference>
<protein>
    <recommendedName>
        <fullName evidence="8">Alkaline phosphatase</fullName>
    </recommendedName>
</protein>
<evidence type="ECO:0000256" key="1">
    <source>
        <dbReference type="ARBA" id="ARBA00022553"/>
    </source>
</evidence>
<dbReference type="Gene3D" id="3.30.1360.150">
    <property type="match status" value="1"/>
</dbReference>
<dbReference type="PIRSF" id="PIRSF031924">
    <property type="entry name" value="Pi-irrepressible_AP"/>
    <property type="match status" value="1"/>
</dbReference>
<keyword evidence="1 4" id="KW-0597">Phosphoprotein</keyword>
<dbReference type="PANTHER" id="PTHR10151">
    <property type="entry name" value="ECTONUCLEOTIDE PYROPHOSPHATASE/PHOSPHODIESTERASE"/>
    <property type="match status" value="1"/>
</dbReference>
<dbReference type="HOGENOM" id="CLU_034095_0_0_10"/>
<dbReference type="PANTHER" id="PTHR10151:SF120">
    <property type="entry name" value="BIS(5'-ADENOSYL)-TRIPHOSPHATASE"/>
    <property type="match status" value="1"/>
</dbReference>
<evidence type="ECO:0000256" key="3">
    <source>
        <dbReference type="ARBA" id="ARBA00022729"/>
    </source>
</evidence>
<dbReference type="SUPFAM" id="SSF53649">
    <property type="entry name" value="Alkaline phosphatase-like"/>
    <property type="match status" value="1"/>
</dbReference>
<dbReference type="CDD" id="cd16016">
    <property type="entry name" value="AP-SPAP"/>
    <property type="match status" value="1"/>
</dbReference>
<dbReference type="InterPro" id="IPR002591">
    <property type="entry name" value="Phosphodiest/P_Trfase"/>
</dbReference>
<dbReference type="STRING" id="742725.HMPREF9450_01688"/>
<keyword evidence="2" id="KW-0479">Metal-binding</keyword>
<dbReference type="OrthoDB" id="9766127at2"/>
<dbReference type="eggNOG" id="COG1524">
    <property type="taxonomic scope" value="Bacteria"/>
</dbReference>
<dbReference type="GO" id="GO:0004035">
    <property type="term" value="F:alkaline phosphatase activity"/>
    <property type="evidence" value="ECO:0007669"/>
    <property type="project" value="InterPro"/>
</dbReference>
<feature type="active site" description="Phosphothreonine intermediate" evidence="4">
    <location>
        <position position="77"/>
    </location>
</feature>
<dbReference type="RefSeq" id="WP_009134494.1">
    <property type="nucleotide sequence ID" value="NZ_CP102250.1"/>
</dbReference>
<name>G5HAM3_9BACT</name>
<dbReference type="AlphaFoldDB" id="G5HAM3"/>
<dbReference type="EMBL" id="ADLD01000013">
    <property type="protein sequence ID" value="EHB91639.1"/>
    <property type="molecule type" value="Genomic_DNA"/>
</dbReference>
<dbReference type="InterPro" id="IPR017850">
    <property type="entry name" value="Alkaline_phosphatase_core_sf"/>
</dbReference>
<dbReference type="Pfam" id="PF01663">
    <property type="entry name" value="Phosphodiest"/>
    <property type="match status" value="1"/>
</dbReference>
<feature type="chain" id="PRO_5003478044" description="Alkaline phosphatase" evidence="5">
    <location>
        <begin position="22"/>
        <end position="545"/>
    </location>
</feature>
<organism evidence="6 7">
    <name type="scientific">Alistipes indistinctus YIT 12060</name>
    <dbReference type="NCBI Taxonomy" id="742725"/>
    <lineage>
        <taxon>Bacteria</taxon>
        <taxon>Pseudomonadati</taxon>
        <taxon>Bacteroidota</taxon>
        <taxon>Bacteroidia</taxon>
        <taxon>Bacteroidales</taxon>
        <taxon>Rikenellaceae</taxon>
        <taxon>Alistipes</taxon>
    </lineage>
</organism>
<dbReference type="Gene3D" id="3.40.720.10">
    <property type="entry name" value="Alkaline Phosphatase, subunit A"/>
    <property type="match status" value="1"/>
</dbReference>
<evidence type="ECO:0000256" key="2">
    <source>
        <dbReference type="ARBA" id="ARBA00022723"/>
    </source>
</evidence>
<evidence type="ECO:0000256" key="5">
    <source>
        <dbReference type="SAM" id="SignalP"/>
    </source>
</evidence>
<dbReference type="PATRIC" id="fig|742725.3.peg.1781"/>
<evidence type="ECO:0000313" key="6">
    <source>
        <dbReference type="EMBL" id="EHB91639.1"/>
    </source>
</evidence>
<keyword evidence="3 5" id="KW-0732">Signal</keyword>
<feature type="signal peptide" evidence="5">
    <location>
        <begin position="1"/>
        <end position="21"/>
    </location>
</feature>
<comment type="caution">
    <text evidence="6">The sequence shown here is derived from an EMBL/GenBank/DDBJ whole genome shotgun (WGS) entry which is preliminary data.</text>
</comment>
<dbReference type="GO" id="GO:0046872">
    <property type="term" value="F:metal ion binding"/>
    <property type="evidence" value="ECO:0007669"/>
    <property type="project" value="UniProtKB-KW"/>
</dbReference>
<proteinExistence type="predicted"/>
<gene>
    <name evidence="6" type="ORF">HMPREF9450_01688</name>
</gene>